<dbReference type="RefSeq" id="WP_117393670.1">
    <property type="nucleotide sequence ID" value="NZ_QWDC01000004.1"/>
</dbReference>
<proteinExistence type="predicted"/>
<dbReference type="AlphaFoldDB" id="A0A372NMU4"/>
<evidence type="ECO:0000313" key="2">
    <source>
        <dbReference type="EMBL" id="RFZ90256.1"/>
    </source>
</evidence>
<keyword evidence="1" id="KW-0472">Membrane</keyword>
<keyword evidence="1" id="KW-0812">Transmembrane</keyword>
<name>A0A372NMU4_9SPHI</name>
<evidence type="ECO:0000313" key="3">
    <source>
        <dbReference type="Proteomes" id="UP000264217"/>
    </source>
</evidence>
<dbReference type="Proteomes" id="UP000264217">
    <property type="component" value="Unassembled WGS sequence"/>
</dbReference>
<keyword evidence="3" id="KW-1185">Reference proteome</keyword>
<protein>
    <submittedName>
        <fullName evidence="2">Molybdenum ABC transporter permease</fullName>
    </submittedName>
</protein>
<comment type="caution">
    <text evidence="2">The sequence shown here is derived from an EMBL/GenBank/DDBJ whole genome shotgun (WGS) entry which is preliminary data.</text>
</comment>
<reference evidence="2 3" key="1">
    <citation type="submission" date="2018-08" db="EMBL/GenBank/DDBJ databases">
        <title>Mucilaginibacter sp. MYSH2.</title>
        <authorList>
            <person name="Seo T."/>
        </authorList>
    </citation>
    <scope>NUCLEOTIDE SEQUENCE [LARGE SCALE GENOMIC DNA]</scope>
    <source>
        <strain evidence="2 3">MYSH2</strain>
    </source>
</reference>
<organism evidence="2 3">
    <name type="scientific">Mucilaginibacter conchicola</name>
    <dbReference type="NCBI Taxonomy" id="2303333"/>
    <lineage>
        <taxon>Bacteria</taxon>
        <taxon>Pseudomonadati</taxon>
        <taxon>Bacteroidota</taxon>
        <taxon>Sphingobacteriia</taxon>
        <taxon>Sphingobacteriales</taxon>
        <taxon>Sphingobacteriaceae</taxon>
        <taxon>Mucilaginibacter</taxon>
    </lineage>
</organism>
<feature type="transmembrane region" description="Helical" evidence="1">
    <location>
        <begin position="6"/>
        <end position="26"/>
    </location>
</feature>
<dbReference type="EMBL" id="QWDC01000004">
    <property type="protein sequence ID" value="RFZ90256.1"/>
    <property type="molecule type" value="Genomic_DNA"/>
</dbReference>
<keyword evidence="1" id="KW-1133">Transmembrane helix</keyword>
<feature type="transmembrane region" description="Helical" evidence="1">
    <location>
        <begin position="57"/>
        <end position="79"/>
    </location>
</feature>
<gene>
    <name evidence="2" type="ORF">D0C36_20890</name>
</gene>
<evidence type="ECO:0000256" key="1">
    <source>
        <dbReference type="SAM" id="Phobius"/>
    </source>
</evidence>
<sequence length="83" mass="9301">MKVTQTYTTIAGVLLVALGLLIRYAIGRRRFYRRNFAGLQTFSGYKRALLISLAERLGMWFANACIIAGGLLLAATQIIHHKF</sequence>
<accession>A0A372NMU4</accession>